<dbReference type="InterPro" id="IPR036249">
    <property type="entry name" value="Thioredoxin-like_sf"/>
</dbReference>
<dbReference type="PANTHER" id="PTHR13887:SF41">
    <property type="entry name" value="THIOREDOXIN SUPERFAMILY PROTEIN"/>
    <property type="match status" value="1"/>
</dbReference>
<dbReference type="OrthoDB" id="9799122at2"/>
<dbReference type="Proteomes" id="UP000278222">
    <property type="component" value="Unassembled WGS sequence"/>
</dbReference>
<dbReference type="Pfam" id="PF01323">
    <property type="entry name" value="DSBA"/>
    <property type="match status" value="1"/>
</dbReference>
<evidence type="ECO:0000313" key="2">
    <source>
        <dbReference type="EMBL" id="ROQ01713.1"/>
    </source>
</evidence>
<gene>
    <name evidence="2" type="ORF">EDC65_0899</name>
</gene>
<dbReference type="RefSeq" id="WP_123688447.1">
    <property type="nucleotide sequence ID" value="NZ_AP019700.1"/>
</dbReference>
<accession>A0A3N1MDC2</accession>
<protein>
    <submittedName>
        <fullName evidence="2">Putative DsbA family dithiol-disulfide isomerase</fullName>
    </submittedName>
</protein>
<dbReference type="InterPro" id="IPR001853">
    <property type="entry name" value="DSBA-like_thioredoxin_dom"/>
</dbReference>
<dbReference type="GO" id="GO:0016853">
    <property type="term" value="F:isomerase activity"/>
    <property type="evidence" value="ECO:0007669"/>
    <property type="project" value="UniProtKB-KW"/>
</dbReference>
<dbReference type="PANTHER" id="PTHR13887">
    <property type="entry name" value="GLUTATHIONE S-TRANSFERASE KAPPA"/>
    <property type="match status" value="1"/>
</dbReference>
<dbReference type="CDD" id="cd03024">
    <property type="entry name" value="DsbA_FrnE"/>
    <property type="match status" value="1"/>
</dbReference>
<organism evidence="2 3">
    <name type="scientific">Stella humosa</name>
    <dbReference type="NCBI Taxonomy" id="94"/>
    <lineage>
        <taxon>Bacteria</taxon>
        <taxon>Pseudomonadati</taxon>
        <taxon>Pseudomonadota</taxon>
        <taxon>Alphaproteobacteria</taxon>
        <taxon>Rhodospirillales</taxon>
        <taxon>Stellaceae</taxon>
        <taxon>Stella</taxon>
    </lineage>
</organism>
<dbReference type="AlphaFoldDB" id="A0A3N1MDC2"/>
<dbReference type="EMBL" id="RJKX01000011">
    <property type="protein sequence ID" value="ROQ01713.1"/>
    <property type="molecule type" value="Genomic_DNA"/>
</dbReference>
<evidence type="ECO:0000259" key="1">
    <source>
        <dbReference type="Pfam" id="PF01323"/>
    </source>
</evidence>
<keyword evidence="2" id="KW-0413">Isomerase</keyword>
<dbReference type="GO" id="GO:0016491">
    <property type="term" value="F:oxidoreductase activity"/>
    <property type="evidence" value="ECO:0007669"/>
    <property type="project" value="InterPro"/>
</dbReference>
<evidence type="ECO:0000313" key="3">
    <source>
        <dbReference type="Proteomes" id="UP000278222"/>
    </source>
</evidence>
<name>A0A3N1MDC2_9PROT</name>
<dbReference type="SUPFAM" id="SSF52833">
    <property type="entry name" value="Thioredoxin-like"/>
    <property type="match status" value="1"/>
</dbReference>
<sequence length="216" mass="23370">MHIDVFSDVICPWCFIGKRRLARALAAESDVSVTLRWRAFMLNPDMPAEGMDRQTYMAMKFGGPAQARRVYDNVLRAAEAEGLELAIDRIPRTPSTVAAHRLIRWATEQGDVDPVLEGLFRAYFQEGRDIGQASELTAIAAAAGLDPDEARAMLARPGGDADIVAEDRSARRIGINGVPCFIFDGQYAVSGAQEPEVFAPIFAAARAGALTSSAAQ</sequence>
<feature type="domain" description="DSBA-like thioredoxin" evidence="1">
    <location>
        <begin position="3"/>
        <end position="199"/>
    </location>
</feature>
<reference evidence="2 3" key="1">
    <citation type="submission" date="2018-11" db="EMBL/GenBank/DDBJ databases">
        <title>Genomic Encyclopedia of Type Strains, Phase IV (KMG-IV): sequencing the most valuable type-strain genomes for metagenomic binning, comparative biology and taxonomic classification.</title>
        <authorList>
            <person name="Goeker M."/>
        </authorList>
    </citation>
    <scope>NUCLEOTIDE SEQUENCE [LARGE SCALE GENOMIC DNA]</scope>
    <source>
        <strain evidence="2 3">DSM 5900</strain>
    </source>
</reference>
<dbReference type="Gene3D" id="3.40.30.10">
    <property type="entry name" value="Glutaredoxin"/>
    <property type="match status" value="1"/>
</dbReference>
<keyword evidence="3" id="KW-1185">Reference proteome</keyword>
<comment type="caution">
    <text evidence="2">The sequence shown here is derived from an EMBL/GenBank/DDBJ whole genome shotgun (WGS) entry which is preliminary data.</text>
</comment>
<proteinExistence type="predicted"/>